<dbReference type="FunFam" id="2.30.30.100:FF:000023">
    <property type="entry name" value="Small nuclear ribonucleoprotein G"/>
    <property type="match status" value="1"/>
</dbReference>
<dbReference type="SMART" id="SM00651">
    <property type="entry name" value="Sm"/>
    <property type="match status" value="1"/>
</dbReference>
<comment type="subcellular location">
    <subcellularLocation>
        <location evidence="1 9">Nucleus</location>
    </subcellularLocation>
</comment>
<sequence length="86" mass="9406">MVLSTPELKKYMDKKLSVSINGSRLIIGTLRGYDVFLNLTLSECVQVIPAPKGKTEGEDSKEEQLQIGTVVVRGNSIVSVEALEKI</sequence>
<dbReference type="GO" id="GO:0005687">
    <property type="term" value="C:U4 snRNP"/>
    <property type="evidence" value="ECO:0007669"/>
    <property type="project" value="EnsemblFungi"/>
</dbReference>
<dbReference type="OrthoDB" id="2146at2759"/>
<dbReference type="InterPro" id="IPR044641">
    <property type="entry name" value="Lsm7/SmG-like"/>
</dbReference>
<gene>
    <name evidence="11" type="ORF">BABINDRAFT_31547</name>
</gene>
<dbReference type="GO" id="GO:0071004">
    <property type="term" value="C:U2-type prespliceosome"/>
    <property type="evidence" value="ECO:0007669"/>
    <property type="project" value="EnsemblFungi"/>
</dbReference>
<dbReference type="PANTHER" id="PTHR10553:SF2">
    <property type="entry name" value="SMALL NUCLEAR RIBONUCLEOPROTEIN G"/>
    <property type="match status" value="1"/>
</dbReference>
<dbReference type="GO" id="GO:0071011">
    <property type="term" value="C:precatalytic spliceosome"/>
    <property type="evidence" value="ECO:0007669"/>
    <property type="project" value="TreeGrafter"/>
</dbReference>
<keyword evidence="5 9" id="KW-0694">RNA-binding</keyword>
<keyword evidence="4 9" id="KW-0747">Spliceosome</keyword>
<dbReference type="RefSeq" id="XP_018987960.1">
    <property type="nucleotide sequence ID" value="XM_019131549.1"/>
</dbReference>
<evidence type="ECO:0000313" key="11">
    <source>
        <dbReference type="EMBL" id="ODQ82632.1"/>
    </source>
</evidence>
<dbReference type="GO" id="GO:0046540">
    <property type="term" value="C:U4/U6 x U5 tri-snRNP complex"/>
    <property type="evidence" value="ECO:0007669"/>
    <property type="project" value="EnsemblFungi"/>
</dbReference>
<keyword evidence="6 9" id="KW-0508">mRNA splicing</keyword>
<evidence type="ECO:0000256" key="6">
    <source>
        <dbReference type="ARBA" id="ARBA00023187"/>
    </source>
</evidence>
<proteinExistence type="inferred from homology"/>
<dbReference type="EMBL" id="KV454426">
    <property type="protein sequence ID" value="ODQ82632.1"/>
    <property type="molecule type" value="Genomic_DNA"/>
</dbReference>
<dbReference type="STRING" id="984486.A0A1E3QZX8"/>
<dbReference type="GO" id="GO:0034719">
    <property type="term" value="C:SMN-Sm protein complex"/>
    <property type="evidence" value="ECO:0007669"/>
    <property type="project" value="TreeGrafter"/>
</dbReference>
<dbReference type="InterPro" id="IPR010920">
    <property type="entry name" value="LSM_dom_sf"/>
</dbReference>
<feature type="domain" description="Sm" evidence="10">
    <location>
        <begin position="3"/>
        <end position="86"/>
    </location>
</feature>
<dbReference type="SUPFAM" id="SSF50182">
    <property type="entry name" value="Sm-like ribonucleoproteins"/>
    <property type="match status" value="1"/>
</dbReference>
<dbReference type="Proteomes" id="UP000094336">
    <property type="component" value="Unassembled WGS sequence"/>
</dbReference>
<dbReference type="GO" id="GO:0003723">
    <property type="term" value="F:RNA binding"/>
    <property type="evidence" value="ECO:0007669"/>
    <property type="project" value="UniProtKB-UniRule"/>
</dbReference>
<dbReference type="Gene3D" id="2.30.30.100">
    <property type="match status" value="1"/>
</dbReference>
<comment type="similarity">
    <text evidence="2 9">Belongs to the snRNP Sm proteins family.</text>
</comment>
<keyword evidence="7 9" id="KW-0539">Nucleus</keyword>
<dbReference type="GO" id="GO:0036261">
    <property type="term" value="P:7-methylguanosine cap hypermethylation"/>
    <property type="evidence" value="ECO:0007669"/>
    <property type="project" value="EnsemblFungi"/>
</dbReference>
<dbReference type="InterPro" id="IPR047575">
    <property type="entry name" value="Sm"/>
</dbReference>
<protein>
    <recommendedName>
        <fullName evidence="9">Small nuclear ribonucleoprotein G</fullName>
        <shortName evidence="9">snRNP-G</shortName>
    </recommendedName>
</protein>
<organism evidence="11 12">
    <name type="scientific">Babjeviella inositovora NRRL Y-12698</name>
    <dbReference type="NCBI Taxonomy" id="984486"/>
    <lineage>
        <taxon>Eukaryota</taxon>
        <taxon>Fungi</taxon>
        <taxon>Dikarya</taxon>
        <taxon>Ascomycota</taxon>
        <taxon>Saccharomycotina</taxon>
        <taxon>Pichiomycetes</taxon>
        <taxon>Serinales incertae sedis</taxon>
        <taxon>Babjeviella</taxon>
    </lineage>
</organism>
<dbReference type="Pfam" id="PF01423">
    <property type="entry name" value="LSM"/>
    <property type="match status" value="1"/>
</dbReference>
<evidence type="ECO:0000256" key="8">
    <source>
        <dbReference type="ARBA" id="ARBA00023274"/>
    </source>
</evidence>
<dbReference type="GO" id="GO:0000387">
    <property type="term" value="P:spliceosomal snRNP assembly"/>
    <property type="evidence" value="ECO:0007669"/>
    <property type="project" value="UniProtKB-UniRule"/>
</dbReference>
<evidence type="ECO:0000313" key="12">
    <source>
        <dbReference type="Proteomes" id="UP000094336"/>
    </source>
</evidence>
<dbReference type="GeneID" id="30149402"/>
<dbReference type="InterPro" id="IPR001163">
    <property type="entry name" value="Sm_dom_euk/arc"/>
</dbReference>
<evidence type="ECO:0000256" key="9">
    <source>
        <dbReference type="RuleBase" id="RU365052"/>
    </source>
</evidence>
<dbReference type="GO" id="GO:0071014">
    <property type="term" value="C:post-mRNA release spliceosomal complex"/>
    <property type="evidence" value="ECO:0007669"/>
    <property type="project" value="EnsemblFungi"/>
</dbReference>
<dbReference type="AlphaFoldDB" id="A0A1E3QZX8"/>
<keyword evidence="12" id="KW-1185">Reference proteome</keyword>
<evidence type="ECO:0000256" key="2">
    <source>
        <dbReference type="ARBA" id="ARBA00006850"/>
    </source>
</evidence>
<dbReference type="CDD" id="cd01719">
    <property type="entry name" value="Sm_G"/>
    <property type="match status" value="1"/>
</dbReference>
<keyword evidence="3 9" id="KW-0507">mRNA processing</keyword>
<keyword evidence="8 9" id="KW-0687">Ribonucleoprotein</keyword>
<evidence type="ECO:0000256" key="1">
    <source>
        <dbReference type="ARBA" id="ARBA00004123"/>
    </source>
</evidence>
<evidence type="ECO:0000256" key="4">
    <source>
        <dbReference type="ARBA" id="ARBA00022728"/>
    </source>
</evidence>
<evidence type="ECO:0000259" key="10">
    <source>
        <dbReference type="PROSITE" id="PS52002"/>
    </source>
</evidence>
<evidence type="ECO:0000256" key="5">
    <source>
        <dbReference type="ARBA" id="ARBA00022884"/>
    </source>
</evidence>
<dbReference type="PROSITE" id="PS52002">
    <property type="entry name" value="SM"/>
    <property type="match status" value="1"/>
</dbReference>
<name>A0A1E3QZX8_9ASCO</name>
<accession>A0A1E3QZX8</accession>
<dbReference type="InterPro" id="IPR034098">
    <property type="entry name" value="Sm_G"/>
</dbReference>
<evidence type="ECO:0000256" key="7">
    <source>
        <dbReference type="ARBA" id="ARBA00023242"/>
    </source>
</evidence>
<dbReference type="GO" id="GO:0005685">
    <property type="term" value="C:U1 snRNP"/>
    <property type="evidence" value="ECO:0007669"/>
    <property type="project" value="EnsemblFungi"/>
</dbReference>
<dbReference type="PANTHER" id="PTHR10553">
    <property type="entry name" value="SMALL NUCLEAR RIBONUCLEOPROTEIN"/>
    <property type="match status" value="1"/>
</dbReference>
<evidence type="ECO:0000256" key="3">
    <source>
        <dbReference type="ARBA" id="ARBA00022664"/>
    </source>
</evidence>
<dbReference type="GO" id="GO:0071013">
    <property type="term" value="C:catalytic step 2 spliceosome"/>
    <property type="evidence" value="ECO:0007669"/>
    <property type="project" value="TreeGrafter"/>
</dbReference>
<comment type="function">
    <text evidence="9">Plays a role in pre-mRNA splicing.</text>
</comment>
<reference evidence="12" key="1">
    <citation type="submission" date="2016-05" db="EMBL/GenBank/DDBJ databases">
        <title>Comparative genomics of biotechnologically important yeasts.</title>
        <authorList>
            <consortium name="DOE Joint Genome Institute"/>
            <person name="Riley R."/>
            <person name="Haridas S."/>
            <person name="Wolfe K.H."/>
            <person name="Lopes M.R."/>
            <person name="Hittinger C.T."/>
            <person name="Goker M."/>
            <person name="Salamov A."/>
            <person name="Wisecaver J."/>
            <person name="Long T.M."/>
            <person name="Aerts A.L."/>
            <person name="Barry K."/>
            <person name="Choi C."/>
            <person name="Clum A."/>
            <person name="Coughlan A.Y."/>
            <person name="Deshpande S."/>
            <person name="Douglass A.P."/>
            <person name="Hanson S.J."/>
            <person name="Klenk H.-P."/>
            <person name="Labutti K."/>
            <person name="Lapidus A."/>
            <person name="Lindquist E."/>
            <person name="Lipzen A."/>
            <person name="Meier-Kolthoff J.P."/>
            <person name="Ohm R.A."/>
            <person name="Otillar R.P."/>
            <person name="Pangilinan J."/>
            <person name="Peng Y."/>
            <person name="Rokas A."/>
            <person name="Rosa C.A."/>
            <person name="Scheuner C."/>
            <person name="Sibirny A.A."/>
            <person name="Slot J.C."/>
            <person name="Stielow J.B."/>
            <person name="Sun H."/>
            <person name="Kurtzman C.P."/>
            <person name="Blackwell M."/>
            <person name="Grigoriev I.V."/>
            <person name="Jeffries T.W."/>
        </authorList>
    </citation>
    <scope>NUCLEOTIDE SEQUENCE [LARGE SCALE GENOMIC DNA]</scope>
    <source>
        <strain evidence="12">NRRL Y-12698</strain>
    </source>
</reference>
<dbReference type="GO" id="GO:0005682">
    <property type="term" value="C:U5 snRNP"/>
    <property type="evidence" value="ECO:0007669"/>
    <property type="project" value="EnsemblFungi"/>
</dbReference>
<dbReference type="GO" id="GO:0005686">
    <property type="term" value="C:U2 snRNP"/>
    <property type="evidence" value="ECO:0007669"/>
    <property type="project" value="EnsemblFungi"/>
</dbReference>